<name>A0A261SDJ6_9BORD</name>
<gene>
    <name evidence="2" type="ORF">CAL29_12210</name>
</gene>
<dbReference type="PROSITE" id="PS50404">
    <property type="entry name" value="GST_NTER"/>
    <property type="match status" value="1"/>
</dbReference>
<evidence type="ECO:0000259" key="1">
    <source>
        <dbReference type="PROSITE" id="PS50404"/>
    </source>
</evidence>
<dbReference type="CDD" id="cd03205">
    <property type="entry name" value="GST_C_6"/>
    <property type="match status" value="1"/>
</dbReference>
<keyword evidence="2" id="KW-0808">Transferase</keyword>
<dbReference type="RefSeq" id="WP_094854038.1">
    <property type="nucleotide sequence ID" value="NZ_NEVM01000002.1"/>
</dbReference>
<evidence type="ECO:0000313" key="2">
    <source>
        <dbReference type="EMBL" id="OZI35042.1"/>
    </source>
</evidence>
<dbReference type="InterPro" id="IPR004045">
    <property type="entry name" value="Glutathione_S-Trfase_N"/>
</dbReference>
<dbReference type="OrthoDB" id="8634103at2"/>
<dbReference type="GO" id="GO:0004364">
    <property type="term" value="F:glutathione transferase activity"/>
    <property type="evidence" value="ECO:0007669"/>
    <property type="project" value="TreeGrafter"/>
</dbReference>
<dbReference type="Gene3D" id="3.40.30.10">
    <property type="entry name" value="Glutaredoxin"/>
    <property type="match status" value="1"/>
</dbReference>
<proteinExistence type="predicted"/>
<dbReference type="Pfam" id="PF13417">
    <property type="entry name" value="GST_N_3"/>
    <property type="match status" value="1"/>
</dbReference>
<dbReference type="AlphaFoldDB" id="A0A261SDJ6"/>
<protein>
    <submittedName>
        <fullName evidence="2">Glutathione S-transferase</fullName>
    </submittedName>
</protein>
<dbReference type="InterPro" id="IPR036249">
    <property type="entry name" value="Thioredoxin-like_sf"/>
</dbReference>
<sequence>MKFELIGMLDSPYVRRVAISMQIMGLPYVHRAISVFRGYDAFKAINPVVKAPTLVTGDGQVLTDSSLILQYLETLVPEARRLVPEDPESRLPVLRLTGLALVACEKAVQIAYENNLRPEDKRHQPWIDRVESQLRAAFDEIEGDLRDSPLVWAKKAGVAPVELDGVSVAVAWHFTQRMLPGLIDPADYPLQAAWSALAEAQEPFKAAPYTS</sequence>
<dbReference type="SUPFAM" id="SSF47616">
    <property type="entry name" value="GST C-terminal domain-like"/>
    <property type="match status" value="1"/>
</dbReference>
<dbReference type="PANTHER" id="PTHR42673">
    <property type="entry name" value="MALEYLACETOACETATE ISOMERASE"/>
    <property type="match status" value="1"/>
</dbReference>
<keyword evidence="3" id="KW-1185">Reference proteome</keyword>
<reference evidence="3" key="1">
    <citation type="submission" date="2017-05" db="EMBL/GenBank/DDBJ databases">
        <title>Complete and WGS of Bordetella genogroups.</title>
        <authorList>
            <person name="Spilker T."/>
            <person name="Lipuma J."/>
        </authorList>
    </citation>
    <scope>NUCLEOTIDE SEQUENCE [LARGE SCALE GENOMIC DNA]</scope>
    <source>
        <strain evidence="3">AU16122</strain>
    </source>
</reference>
<dbReference type="GO" id="GO:0006749">
    <property type="term" value="P:glutathione metabolic process"/>
    <property type="evidence" value="ECO:0007669"/>
    <property type="project" value="TreeGrafter"/>
</dbReference>
<dbReference type="GO" id="GO:0016034">
    <property type="term" value="F:maleylacetoacetate isomerase activity"/>
    <property type="evidence" value="ECO:0007669"/>
    <property type="project" value="TreeGrafter"/>
</dbReference>
<dbReference type="PANTHER" id="PTHR42673:SF21">
    <property type="entry name" value="GLUTATHIONE S-TRANSFERASE YFCF"/>
    <property type="match status" value="1"/>
</dbReference>
<evidence type="ECO:0000313" key="3">
    <source>
        <dbReference type="Proteomes" id="UP000216020"/>
    </source>
</evidence>
<dbReference type="EMBL" id="NEVM01000002">
    <property type="protein sequence ID" value="OZI35042.1"/>
    <property type="molecule type" value="Genomic_DNA"/>
</dbReference>
<dbReference type="Gene3D" id="1.20.1050.10">
    <property type="match status" value="1"/>
</dbReference>
<organism evidence="2 3">
    <name type="scientific">Bordetella genomosp. 10</name>
    <dbReference type="NCBI Taxonomy" id="1416804"/>
    <lineage>
        <taxon>Bacteria</taxon>
        <taxon>Pseudomonadati</taxon>
        <taxon>Pseudomonadota</taxon>
        <taxon>Betaproteobacteria</taxon>
        <taxon>Burkholderiales</taxon>
        <taxon>Alcaligenaceae</taxon>
        <taxon>Bordetella</taxon>
    </lineage>
</organism>
<feature type="domain" description="GST N-terminal" evidence="1">
    <location>
        <begin position="1"/>
        <end position="80"/>
    </location>
</feature>
<dbReference type="Proteomes" id="UP000216020">
    <property type="component" value="Unassembled WGS sequence"/>
</dbReference>
<comment type="caution">
    <text evidence="2">The sequence shown here is derived from an EMBL/GenBank/DDBJ whole genome shotgun (WGS) entry which is preliminary data.</text>
</comment>
<accession>A0A261SDJ6</accession>
<dbReference type="InterPro" id="IPR036282">
    <property type="entry name" value="Glutathione-S-Trfase_C_sf"/>
</dbReference>
<dbReference type="SUPFAM" id="SSF52833">
    <property type="entry name" value="Thioredoxin-like"/>
    <property type="match status" value="1"/>
</dbReference>
<dbReference type="GO" id="GO:0006559">
    <property type="term" value="P:L-phenylalanine catabolic process"/>
    <property type="evidence" value="ECO:0007669"/>
    <property type="project" value="TreeGrafter"/>
</dbReference>